<dbReference type="InterPro" id="IPR029069">
    <property type="entry name" value="HotDog_dom_sf"/>
</dbReference>
<feature type="region of interest" description="Disordered" evidence="5">
    <location>
        <begin position="1071"/>
        <end position="1116"/>
    </location>
</feature>
<dbReference type="Proteomes" id="UP000836404">
    <property type="component" value="Unassembled WGS sequence"/>
</dbReference>
<evidence type="ECO:0000256" key="4">
    <source>
        <dbReference type="ARBA" id="ARBA00022801"/>
    </source>
</evidence>
<protein>
    <recommendedName>
        <fullName evidence="6">Carrier domain-containing protein</fullName>
    </recommendedName>
</protein>
<dbReference type="InterPro" id="IPR009081">
    <property type="entry name" value="PP-bd_ACP"/>
</dbReference>
<dbReference type="PANTHER" id="PTHR10982:SF21">
    <property type="entry name" value="FATTY ACID SYNTHASE SUBUNIT BETA"/>
    <property type="match status" value="1"/>
</dbReference>
<dbReference type="Pfam" id="PF18314">
    <property type="entry name" value="FAS_I_H"/>
    <property type="match status" value="1"/>
</dbReference>
<evidence type="ECO:0000256" key="3">
    <source>
        <dbReference type="ARBA" id="ARBA00022679"/>
    </source>
</evidence>
<feature type="compositionally biased region" description="Low complexity" evidence="5">
    <location>
        <begin position="1093"/>
        <end position="1102"/>
    </location>
</feature>
<dbReference type="InterPro" id="IPR002539">
    <property type="entry name" value="MaoC-like_dom"/>
</dbReference>
<dbReference type="InterPro" id="IPR050830">
    <property type="entry name" value="Fungal_FAS"/>
</dbReference>
<dbReference type="InterPro" id="IPR016035">
    <property type="entry name" value="Acyl_Trfase/lysoPLipase"/>
</dbReference>
<keyword evidence="8" id="KW-1185">Reference proteome</keyword>
<dbReference type="InterPro" id="IPR014043">
    <property type="entry name" value="Acyl_transferase_dom"/>
</dbReference>
<keyword evidence="3" id="KW-0808">Transferase</keyword>
<dbReference type="Pfam" id="PF01575">
    <property type="entry name" value="MaoC_dehydratas"/>
    <property type="match status" value="1"/>
</dbReference>
<gene>
    <name evidence="7" type="ORF">JKILLFL_G8421</name>
</gene>
<dbReference type="Gene3D" id="3.40.50.720">
    <property type="entry name" value="NAD(P)-binding Rossmann-like Domain"/>
    <property type="match status" value="1"/>
</dbReference>
<dbReference type="GO" id="GO:0006633">
    <property type="term" value="P:fatty acid biosynthetic process"/>
    <property type="evidence" value="ECO:0007669"/>
    <property type="project" value="InterPro"/>
</dbReference>
<evidence type="ECO:0000256" key="5">
    <source>
        <dbReference type="SAM" id="MobiDB-lite"/>
    </source>
</evidence>
<dbReference type="InterPro" id="IPR001227">
    <property type="entry name" value="Ac_transferase_dom_sf"/>
</dbReference>
<keyword evidence="1" id="KW-0596">Phosphopantetheine</keyword>
<dbReference type="SUPFAM" id="SSF54637">
    <property type="entry name" value="Thioesterase/thiol ester dehydrase-isomerase"/>
    <property type="match status" value="1"/>
</dbReference>
<dbReference type="Gene3D" id="6.10.60.10">
    <property type="match status" value="1"/>
</dbReference>
<dbReference type="CDD" id="cd03447">
    <property type="entry name" value="FAS_MaoC"/>
    <property type="match status" value="1"/>
</dbReference>
<dbReference type="GO" id="GO:0005835">
    <property type="term" value="C:fatty acid synthase complex"/>
    <property type="evidence" value="ECO:0007669"/>
    <property type="project" value="InterPro"/>
</dbReference>
<dbReference type="Gene3D" id="6.10.140.1400">
    <property type="match status" value="1"/>
</dbReference>
<evidence type="ECO:0000256" key="1">
    <source>
        <dbReference type="ARBA" id="ARBA00022450"/>
    </source>
</evidence>
<keyword evidence="4" id="KW-0378">Hydrolase</keyword>
<dbReference type="Gene3D" id="6.10.250.1930">
    <property type="match status" value="1"/>
</dbReference>
<dbReference type="InterPro" id="IPR041550">
    <property type="entry name" value="FASI_helical"/>
</dbReference>
<feature type="region of interest" description="Disordered" evidence="5">
    <location>
        <begin position="653"/>
        <end position="677"/>
    </location>
</feature>
<dbReference type="Gene3D" id="3.10.129.10">
    <property type="entry name" value="Hotdog Thioesterase"/>
    <property type="match status" value="1"/>
</dbReference>
<organism evidence="7 8">
    <name type="scientific">Tilletia laevis</name>
    <dbReference type="NCBI Taxonomy" id="157183"/>
    <lineage>
        <taxon>Eukaryota</taxon>
        <taxon>Fungi</taxon>
        <taxon>Dikarya</taxon>
        <taxon>Basidiomycota</taxon>
        <taxon>Ustilaginomycotina</taxon>
        <taxon>Exobasidiomycetes</taxon>
        <taxon>Tilletiales</taxon>
        <taxon>Tilletiaceae</taxon>
        <taxon>Tilletia</taxon>
    </lineage>
</organism>
<dbReference type="InterPro" id="IPR003965">
    <property type="entry name" value="Fatty_acid_synthase"/>
</dbReference>
<dbReference type="Gene3D" id="3.90.25.70">
    <property type="match status" value="1"/>
</dbReference>
<comment type="caution">
    <text evidence="7">The sequence shown here is derived from an EMBL/GenBank/DDBJ whole genome shotgun (WGS) entry which is preliminary data.</text>
</comment>
<sequence length="1125" mass="124186">MKLEFEFTSELHFKDANSFSAVNVQGGIYHRDTKGTRTQRATIEYEADSVSFGNPVVEYVKRLGGSSQGPTPLENGCSINPPSTSSSFVAPASNEAYSLTSGDFNHIHINPYFPDFAALPGTITHGMFLSAATRKYMEEIAAEGHPDRCLSFEANFTGMVLPGDVLSVRLRHVATRAGNKVVKFETFNQRGEKVIDGSAEIMQPPTTFVFTGQGSQEPGMGMDLYNASATSKATWDEADKHLRESMGFSILEIVNKNPMTKTVYFGGVKGHAIRERYMSMACDAVDEQGKAVTLPLFPEITNQSQSYTFQSPKGLLYATQFSQISICLVELSAFRDMQDRGLIPEEAAFAGHSLGEYAALAALAGVLQVKDLVDVVLYRGLTMQRAVQRDEEGRSNYGMMACNPSRISPTFTEAALHEVIEAVSRVFITIKKIDLPGLLKQMTTEEVREKLTEIVKEIFAAAVEDEKKGTIQLQRGFATIPLAGIDVPFHSRYLTGGVTPLRAYLSKRINVENISPDNLRLHCISNLVAAPFETTKAYAELVFNQTDSSRLGKALAHWERDGWETEEKEQQFTALLLIELLAYQFASPVRWIETQDILFSPSYDFERLIEFGPSPTLVGMAQRTHKLKYAKADLARGKRRVMLCHGKDQAFADAEEDGSATAEQGSAPETSAPGPAAATDTIRAILAPKLKKPIADIPLSKAIKDMVGGKSTLQNELIGDLQLEFGSLPERGEEMPLEELRSTLNSGYSGALGKHTTGLVSRVVGGKLPGGFNMCAVKAHLSKAWGLGSGRTDGVLLVALTQEPVKRLTSEPEAKAWLDSIVAAYSTLNNINLQQIQTLERYLDEDHRTSARAADSLRQDLKNAQGQLDAIASEHGEVYTKGIMPRFEPIKARHFSSYWNWSRQDAMIAYYAIIHGELTTVDREITARCLTIMNRADQAMVDYMQFYIDRVDPSMGPNYELAKTFGQQLIDSCKEAMVESARYKEVHAPTAPHTEIDTRGNIVYTEAKRIGVRKLEAYVKEMAVGTRVGPQINVEKAHENIGKLWMLIKNEPSMSKLSKATLKSLYTEAVRSLGSPSPRPRITGPRQSRARRTSTTTARPTSVDAFGMPDDRQPFLNIQRKVAGK</sequence>
<accession>A0A9N8QBI1</accession>
<dbReference type="AlphaFoldDB" id="A0A9N8QBI1"/>
<evidence type="ECO:0000259" key="6">
    <source>
        <dbReference type="PROSITE" id="PS50075"/>
    </source>
</evidence>
<dbReference type="PANTHER" id="PTHR10982">
    <property type="entry name" value="MALONYL COA-ACYL CARRIER PROTEIN TRANSACYLASE"/>
    <property type="match status" value="1"/>
</dbReference>
<dbReference type="GO" id="GO:0016787">
    <property type="term" value="F:hydrolase activity"/>
    <property type="evidence" value="ECO:0007669"/>
    <property type="project" value="UniProtKB-KW"/>
</dbReference>
<dbReference type="EMBL" id="CAJHJF010001889">
    <property type="protein sequence ID" value="CAD6922268.1"/>
    <property type="molecule type" value="Genomic_DNA"/>
</dbReference>
<evidence type="ECO:0000313" key="8">
    <source>
        <dbReference type="Proteomes" id="UP000836404"/>
    </source>
</evidence>
<reference evidence="7 8" key="1">
    <citation type="submission" date="2020-10" db="EMBL/GenBank/DDBJ databases">
        <authorList>
            <person name="Sedaghatjoo S."/>
        </authorList>
    </citation>
    <scope>NUCLEOTIDE SEQUENCE [LARGE SCALE GENOMIC DNA]</scope>
    <source>
        <strain evidence="7 8">LLFL</strain>
    </source>
</reference>
<evidence type="ECO:0000256" key="2">
    <source>
        <dbReference type="ARBA" id="ARBA00022553"/>
    </source>
</evidence>
<dbReference type="SUPFAM" id="SSF52151">
    <property type="entry name" value="FabD/lysophospholipase-like"/>
    <property type="match status" value="2"/>
</dbReference>
<dbReference type="FunFam" id="3.90.25.70:FF:000001">
    <property type="entry name" value="Fatty acid synthase subunit alpha"/>
    <property type="match status" value="1"/>
</dbReference>
<dbReference type="Gene3D" id="3.40.366.10">
    <property type="entry name" value="Malonyl-Coenzyme A Acyl Carrier Protein, domain 2"/>
    <property type="match status" value="1"/>
</dbReference>
<dbReference type="SMART" id="SM00827">
    <property type="entry name" value="PKS_AT"/>
    <property type="match status" value="1"/>
</dbReference>
<evidence type="ECO:0000313" key="7">
    <source>
        <dbReference type="EMBL" id="CAD6922268.1"/>
    </source>
</evidence>
<dbReference type="PROSITE" id="PS50075">
    <property type="entry name" value="CARRIER"/>
    <property type="match status" value="1"/>
</dbReference>
<dbReference type="Pfam" id="PF22235">
    <property type="entry name" value="FAS1_thioest_ins"/>
    <property type="match status" value="1"/>
</dbReference>
<name>A0A9N8QBI1_9BASI</name>
<keyword evidence="2" id="KW-0597">Phosphoprotein</keyword>
<dbReference type="GO" id="GO:0004312">
    <property type="term" value="F:fatty acid synthase activity"/>
    <property type="evidence" value="ECO:0007669"/>
    <property type="project" value="InterPro"/>
</dbReference>
<proteinExistence type="predicted"/>
<dbReference type="Pfam" id="PF00698">
    <property type="entry name" value="Acyl_transf_1"/>
    <property type="match status" value="1"/>
</dbReference>
<feature type="domain" description="Carrier" evidence="6">
    <location>
        <begin position="676"/>
        <end position="751"/>
    </location>
</feature>
<dbReference type="GO" id="GO:0008897">
    <property type="term" value="F:holo-[acyl-carrier-protein] synthase activity"/>
    <property type="evidence" value="ECO:0007669"/>
    <property type="project" value="InterPro"/>
</dbReference>
<dbReference type="PRINTS" id="PR01483">
    <property type="entry name" value="FASYNTHASE"/>
</dbReference>